<evidence type="ECO:0000313" key="3">
    <source>
        <dbReference type="EMBL" id="CAL1535720.1"/>
    </source>
</evidence>
<dbReference type="EMBL" id="CAXITT010000209">
    <property type="protein sequence ID" value="CAL1535720.1"/>
    <property type="molecule type" value="Genomic_DNA"/>
</dbReference>
<evidence type="ECO:0000256" key="1">
    <source>
        <dbReference type="SAM" id="Coils"/>
    </source>
</evidence>
<dbReference type="AlphaFoldDB" id="A0AAV2HQE3"/>
<gene>
    <name evidence="3" type="ORF">GSLYS_00009680001</name>
</gene>
<feature type="coiled-coil region" evidence="1">
    <location>
        <begin position="29"/>
        <end position="56"/>
    </location>
</feature>
<sequence>MEITNVVLLTLLAALSAGDTQALGLDQAINDTIKNIQALSDKISNLQDTFTSLARQTMSQQLFIEERIRSEGSSGIKQVRVYQHGTSSYFDYTHVGKGVSAIHDHSNSNDTLGMGETVVVINGVEFRTRHNDYRLVQPDESTTAFRAVVNIAPPDVPPEVLNKSTPELQIAEMIEWFKAFKTQNSSLRNYKPYFRPVMCYMEAAWTLDKSIVEPFASDRHNLVADSWIQLQQQIRYTGYTGNKDLKENYSFLPTAIISINDTNGRPLYAQWNYRILCKPFSGDIPTKYFRLQDDLANRESYRFTVARVPELRVARYRLSESDIERFMGFTLLDKIMQEIPGVDNKPPFLNEAAFNQDVYTQEFANYTKLNTGYYHRMFKTGATNAMGLSAVVRGFSDEMLFVAETTQPLIAPVDITICATASSCTTKSSRFTYAIPLEIVYLTPLQTWNPYNLSVTENLSIPPKNGRTGSLTIKEKAFNGTATKVYHYLTPASFYSSSTGEVHRNCPSQVPHPTCSR</sequence>
<evidence type="ECO:0000313" key="4">
    <source>
        <dbReference type="Proteomes" id="UP001497497"/>
    </source>
</evidence>
<proteinExistence type="predicted"/>
<feature type="signal peptide" evidence="2">
    <location>
        <begin position="1"/>
        <end position="22"/>
    </location>
</feature>
<evidence type="ECO:0000256" key="2">
    <source>
        <dbReference type="SAM" id="SignalP"/>
    </source>
</evidence>
<accession>A0AAV2HQE3</accession>
<keyword evidence="1" id="KW-0175">Coiled coil</keyword>
<keyword evidence="4" id="KW-1185">Reference proteome</keyword>
<reference evidence="3 4" key="1">
    <citation type="submission" date="2024-04" db="EMBL/GenBank/DDBJ databases">
        <authorList>
            <consortium name="Genoscope - CEA"/>
            <person name="William W."/>
        </authorList>
    </citation>
    <scope>NUCLEOTIDE SEQUENCE [LARGE SCALE GENOMIC DNA]</scope>
</reference>
<name>A0AAV2HQE3_LYMST</name>
<keyword evidence="2" id="KW-0732">Signal</keyword>
<feature type="chain" id="PRO_5043819425" evidence="2">
    <location>
        <begin position="23"/>
        <end position="517"/>
    </location>
</feature>
<organism evidence="3 4">
    <name type="scientific">Lymnaea stagnalis</name>
    <name type="common">Great pond snail</name>
    <name type="synonym">Helix stagnalis</name>
    <dbReference type="NCBI Taxonomy" id="6523"/>
    <lineage>
        <taxon>Eukaryota</taxon>
        <taxon>Metazoa</taxon>
        <taxon>Spiralia</taxon>
        <taxon>Lophotrochozoa</taxon>
        <taxon>Mollusca</taxon>
        <taxon>Gastropoda</taxon>
        <taxon>Heterobranchia</taxon>
        <taxon>Euthyneura</taxon>
        <taxon>Panpulmonata</taxon>
        <taxon>Hygrophila</taxon>
        <taxon>Lymnaeoidea</taxon>
        <taxon>Lymnaeidae</taxon>
        <taxon>Lymnaea</taxon>
    </lineage>
</organism>
<protein>
    <submittedName>
        <fullName evidence="3">Uncharacterized protein</fullName>
    </submittedName>
</protein>
<dbReference type="Proteomes" id="UP001497497">
    <property type="component" value="Unassembled WGS sequence"/>
</dbReference>
<comment type="caution">
    <text evidence="3">The sequence shown here is derived from an EMBL/GenBank/DDBJ whole genome shotgun (WGS) entry which is preliminary data.</text>
</comment>